<protein>
    <submittedName>
        <fullName evidence="1">Uncharacterized protein</fullName>
    </submittedName>
</protein>
<dbReference type="AlphaFoldDB" id="A0A316H4A5"/>
<organism evidence="1 2">
    <name type="scientific">Mucilaginibacter oryzae</name>
    <dbReference type="NCBI Taxonomy" id="468058"/>
    <lineage>
        <taxon>Bacteria</taxon>
        <taxon>Pseudomonadati</taxon>
        <taxon>Bacteroidota</taxon>
        <taxon>Sphingobacteriia</taxon>
        <taxon>Sphingobacteriales</taxon>
        <taxon>Sphingobacteriaceae</taxon>
        <taxon>Mucilaginibacter</taxon>
    </lineage>
</organism>
<dbReference type="EMBL" id="QGHA01000007">
    <property type="protein sequence ID" value="PWK75899.1"/>
    <property type="molecule type" value="Genomic_DNA"/>
</dbReference>
<accession>A0A316H4A5</accession>
<reference evidence="1 2" key="1">
    <citation type="submission" date="2018-05" db="EMBL/GenBank/DDBJ databases">
        <title>Genomic Encyclopedia of Archaeal and Bacterial Type Strains, Phase II (KMG-II): from individual species to whole genera.</title>
        <authorList>
            <person name="Goeker M."/>
        </authorList>
    </citation>
    <scope>NUCLEOTIDE SEQUENCE [LARGE SCALE GENOMIC DNA]</scope>
    <source>
        <strain evidence="1 2">DSM 19975</strain>
    </source>
</reference>
<gene>
    <name evidence="1" type="ORF">LX99_03632</name>
</gene>
<keyword evidence="2" id="KW-1185">Reference proteome</keyword>
<name>A0A316H4A5_9SPHI</name>
<evidence type="ECO:0000313" key="1">
    <source>
        <dbReference type="EMBL" id="PWK75899.1"/>
    </source>
</evidence>
<evidence type="ECO:0000313" key="2">
    <source>
        <dbReference type="Proteomes" id="UP000245678"/>
    </source>
</evidence>
<dbReference type="RefSeq" id="WP_170122741.1">
    <property type="nucleotide sequence ID" value="NZ_QGHA01000007.1"/>
</dbReference>
<comment type="caution">
    <text evidence="1">The sequence shown here is derived from an EMBL/GenBank/DDBJ whole genome shotgun (WGS) entry which is preliminary data.</text>
</comment>
<sequence length="53" mass="6182">MKAYQPTPAITKLLARFDAELMELLKDELKNYNERNRFKNNKQLAVQQTLTAA</sequence>
<proteinExistence type="predicted"/>
<dbReference type="Proteomes" id="UP000245678">
    <property type="component" value="Unassembled WGS sequence"/>
</dbReference>